<proteinExistence type="predicted"/>
<dbReference type="Gene3D" id="2.160.20.10">
    <property type="entry name" value="Single-stranded right-handed beta-helix, Pectin lyase-like"/>
    <property type="match status" value="1"/>
</dbReference>
<dbReference type="GO" id="GO:0046872">
    <property type="term" value="F:metal ion binding"/>
    <property type="evidence" value="ECO:0007669"/>
    <property type="project" value="UniProtKB-KW"/>
</dbReference>
<evidence type="ECO:0000313" key="5">
    <source>
        <dbReference type="EMBL" id="MCW3806354.1"/>
    </source>
</evidence>
<name>A0AAE3MF40_9BACT</name>
<sequence>MKRLLNIVLVLSLVVSTAFACKNKGVPAFPGAEGAGKYTTGGRGGIVYTVTNLNDDGPGSLRDGIQKHGARIIVFAVNGYIDLKSQLVINNDDITIAGQTSPGMGICLRGHGLRINANNVIVRYLRVRPGDAAQTELDALTGMKHKNIIVDHCSLSWATDEVCSLYDNENMTVQWCIISESLNQSFHSKGKHGYGGIWGGMKATFHHNLLAHHTSRNPRLQGCRKLSTPETEHAEIVNNVMYNWESKCIYAGEQGRYIISGNYFKPGPATKKASKVRLLEPYAPYADFQFSKNFLEGNEDISKSNLKGVLLDIDTISKYFKKSLVAASDFKVESAQKAYEKVLNGAGASKRRDAIDKRIVEEVRKGVAHSALKGIIDKPEDVGGWIVIKSAEAKKDSDKDGMPDEWETRNRLDPNDSSDASDYGLDKDYTNIEYYLNSLL</sequence>
<evidence type="ECO:0000256" key="2">
    <source>
        <dbReference type="ARBA" id="ARBA00023180"/>
    </source>
</evidence>
<feature type="chain" id="PRO_5042003610" evidence="4">
    <location>
        <begin position="21"/>
        <end position="440"/>
    </location>
</feature>
<evidence type="ECO:0000313" key="6">
    <source>
        <dbReference type="Proteomes" id="UP001207408"/>
    </source>
</evidence>
<keyword evidence="4" id="KW-0732">Signal</keyword>
<comment type="caution">
    <text evidence="5">The sequence shown here is derived from an EMBL/GenBank/DDBJ whole genome shotgun (WGS) entry which is preliminary data.</text>
</comment>
<feature type="compositionally biased region" description="Basic and acidic residues" evidence="3">
    <location>
        <begin position="396"/>
        <end position="414"/>
    </location>
</feature>
<dbReference type="InterPro" id="IPR011050">
    <property type="entry name" value="Pectin_lyase_fold/virulence"/>
</dbReference>
<dbReference type="GO" id="GO:0016829">
    <property type="term" value="F:lyase activity"/>
    <property type="evidence" value="ECO:0007669"/>
    <property type="project" value="UniProtKB-KW"/>
</dbReference>
<feature type="region of interest" description="Disordered" evidence="3">
    <location>
        <begin position="396"/>
        <end position="424"/>
    </location>
</feature>
<gene>
    <name evidence="5" type="ORF">OM074_12035</name>
</gene>
<dbReference type="PANTHER" id="PTHR42970">
    <property type="entry name" value="PECTATE LYASE C-RELATED"/>
    <property type="match status" value="1"/>
</dbReference>
<evidence type="ECO:0000256" key="3">
    <source>
        <dbReference type="SAM" id="MobiDB-lite"/>
    </source>
</evidence>
<dbReference type="PROSITE" id="PS51257">
    <property type="entry name" value="PROKAR_LIPOPROTEIN"/>
    <property type="match status" value="1"/>
</dbReference>
<keyword evidence="2" id="KW-0325">Glycoprotein</keyword>
<accession>A0AAE3MF40</accession>
<dbReference type="RefSeq" id="WP_301199724.1">
    <property type="nucleotide sequence ID" value="NZ_JAPDPI010000023.1"/>
</dbReference>
<dbReference type="InterPro" id="IPR052063">
    <property type="entry name" value="Polysaccharide_Lyase_1"/>
</dbReference>
<keyword evidence="5" id="KW-0456">Lyase</keyword>
<reference evidence="5" key="1">
    <citation type="submission" date="2022-10" db="EMBL/GenBank/DDBJ databases">
        <authorList>
            <person name="Yu W.X."/>
        </authorList>
    </citation>
    <scope>NUCLEOTIDE SEQUENCE</scope>
    <source>
        <strain evidence="5">D04</strain>
    </source>
</reference>
<organism evidence="5 6">
    <name type="scientific">Plebeiibacterium marinum</name>
    <dbReference type="NCBI Taxonomy" id="2992111"/>
    <lineage>
        <taxon>Bacteria</taxon>
        <taxon>Pseudomonadati</taxon>
        <taxon>Bacteroidota</taxon>
        <taxon>Bacteroidia</taxon>
        <taxon>Marinilabiliales</taxon>
        <taxon>Marinilabiliaceae</taxon>
        <taxon>Plebeiibacterium</taxon>
    </lineage>
</organism>
<feature type="signal peptide" evidence="4">
    <location>
        <begin position="1"/>
        <end position="20"/>
    </location>
</feature>
<evidence type="ECO:0000256" key="1">
    <source>
        <dbReference type="ARBA" id="ARBA00022723"/>
    </source>
</evidence>
<evidence type="ECO:0000256" key="4">
    <source>
        <dbReference type="SAM" id="SignalP"/>
    </source>
</evidence>
<keyword evidence="1" id="KW-0479">Metal-binding</keyword>
<dbReference type="InterPro" id="IPR012334">
    <property type="entry name" value="Pectin_lyas_fold"/>
</dbReference>
<dbReference type="EMBL" id="JAPDPI010000023">
    <property type="protein sequence ID" value="MCW3806354.1"/>
    <property type="molecule type" value="Genomic_DNA"/>
</dbReference>
<dbReference type="AlphaFoldDB" id="A0AAE3MF40"/>
<protein>
    <submittedName>
        <fullName evidence="5">Pectate lyase</fullName>
    </submittedName>
</protein>
<keyword evidence="6" id="KW-1185">Reference proteome</keyword>
<dbReference type="SUPFAM" id="SSF51126">
    <property type="entry name" value="Pectin lyase-like"/>
    <property type="match status" value="1"/>
</dbReference>
<dbReference type="Proteomes" id="UP001207408">
    <property type="component" value="Unassembled WGS sequence"/>
</dbReference>
<dbReference type="PANTHER" id="PTHR42970:SF1">
    <property type="entry name" value="PECTATE LYASE C-RELATED"/>
    <property type="match status" value="1"/>
</dbReference>